<keyword evidence="21" id="KW-1185">Reference proteome</keyword>
<comment type="similarity">
    <text evidence="2">Belongs to the ligand-gated ion channel (TC 1.A.9) family. Acetylcholine receptor (TC 1.A.9.1) subfamily.</text>
</comment>
<dbReference type="GO" id="GO:0022848">
    <property type="term" value="F:acetylcholine-gated monoatomic cation-selective channel activity"/>
    <property type="evidence" value="ECO:0007669"/>
    <property type="project" value="InterPro"/>
</dbReference>
<dbReference type="SUPFAM" id="SSF90112">
    <property type="entry name" value="Neurotransmitter-gated ion-channel transmembrane pore"/>
    <property type="match status" value="1"/>
</dbReference>
<dbReference type="Gene3D" id="2.70.170.10">
    <property type="entry name" value="Neurotransmitter-gated ion-channel ligand-binding domain"/>
    <property type="match status" value="1"/>
</dbReference>
<evidence type="ECO:0000256" key="9">
    <source>
        <dbReference type="ARBA" id="ARBA00023136"/>
    </source>
</evidence>
<dbReference type="InterPro" id="IPR038050">
    <property type="entry name" value="Neuro_actylchol_rec"/>
</dbReference>
<keyword evidence="11" id="KW-0675">Receptor</keyword>
<dbReference type="Proteomes" id="UP000015104">
    <property type="component" value="Unassembled WGS sequence"/>
</dbReference>
<evidence type="ECO:0000313" key="20">
    <source>
        <dbReference type="EnsemblMetazoa" id="tetur27g02270.1"/>
    </source>
</evidence>
<dbReference type="Pfam" id="PF02931">
    <property type="entry name" value="Neur_chan_LBD"/>
    <property type="match status" value="1"/>
</dbReference>
<keyword evidence="5 17" id="KW-0812">Transmembrane</keyword>
<dbReference type="AlphaFoldDB" id="T1KYX4"/>
<evidence type="ECO:0000256" key="12">
    <source>
        <dbReference type="ARBA" id="ARBA00023180"/>
    </source>
</evidence>
<evidence type="ECO:0000256" key="10">
    <source>
        <dbReference type="ARBA" id="ARBA00023157"/>
    </source>
</evidence>
<dbReference type="Pfam" id="PF02932">
    <property type="entry name" value="Neur_chan_memb"/>
    <property type="match status" value="1"/>
</dbReference>
<keyword evidence="9 17" id="KW-0472">Membrane</keyword>
<keyword evidence="4" id="KW-1003">Cell membrane</keyword>
<dbReference type="PANTHER" id="PTHR18945">
    <property type="entry name" value="NEUROTRANSMITTER GATED ION CHANNEL"/>
    <property type="match status" value="1"/>
</dbReference>
<evidence type="ECO:0000256" key="8">
    <source>
        <dbReference type="ARBA" id="ARBA00023065"/>
    </source>
</evidence>
<evidence type="ECO:0000256" key="13">
    <source>
        <dbReference type="ARBA" id="ARBA00023257"/>
    </source>
</evidence>
<accession>T1KYX4</accession>
<dbReference type="NCBIfam" id="TIGR00860">
    <property type="entry name" value="LIC"/>
    <property type="match status" value="1"/>
</dbReference>
<evidence type="ECO:0000256" key="2">
    <source>
        <dbReference type="ARBA" id="ARBA00009237"/>
    </source>
</evidence>
<keyword evidence="14" id="KW-1071">Ligand-gated ion channel</keyword>
<feature type="transmembrane region" description="Helical" evidence="17">
    <location>
        <begin position="175"/>
        <end position="194"/>
    </location>
</feature>
<protein>
    <recommendedName>
        <fullName evidence="22">Neurotransmitter-gated ion-channel ligand-binding domain-containing protein</fullName>
    </recommendedName>
</protein>
<dbReference type="STRING" id="32264.T1KYX4"/>
<dbReference type="PROSITE" id="PS00236">
    <property type="entry name" value="NEUROTR_ION_CHANNEL"/>
    <property type="match status" value="1"/>
</dbReference>
<keyword evidence="13" id="KW-0628">Postsynaptic cell membrane</keyword>
<reference evidence="20" key="2">
    <citation type="submission" date="2015-06" db="UniProtKB">
        <authorList>
            <consortium name="EnsemblMetazoa"/>
        </authorList>
    </citation>
    <scope>IDENTIFICATION</scope>
</reference>
<evidence type="ECO:0000256" key="3">
    <source>
        <dbReference type="ARBA" id="ARBA00022448"/>
    </source>
</evidence>
<keyword evidence="7" id="KW-0770">Synapse</keyword>
<evidence type="ECO:0000259" key="19">
    <source>
        <dbReference type="Pfam" id="PF02932"/>
    </source>
</evidence>
<dbReference type="GO" id="GO:0004888">
    <property type="term" value="F:transmembrane signaling receptor activity"/>
    <property type="evidence" value="ECO:0007669"/>
    <property type="project" value="InterPro"/>
</dbReference>
<feature type="domain" description="Neurotransmitter-gated ion-channel ligand-binding" evidence="18">
    <location>
        <begin position="8"/>
        <end position="174"/>
    </location>
</feature>
<organism evidence="20 21">
    <name type="scientific">Tetranychus urticae</name>
    <name type="common">Two-spotted spider mite</name>
    <dbReference type="NCBI Taxonomy" id="32264"/>
    <lineage>
        <taxon>Eukaryota</taxon>
        <taxon>Metazoa</taxon>
        <taxon>Ecdysozoa</taxon>
        <taxon>Arthropoda</taxon>
        <taxon>Chelicerata</taxon>
        <taxon>Arachnida</taxon>
        <taxon>Acari</taxon>
        <taxon>Acariformes</taxon>
        <taxon>Trombidiformes</taxon>
        <taxon>Prostigmata</taxon>
        <taxon>Eleutherengona</taxon>
        <taxon>Raphignathae</taxon>
        <taxon>Tetranychoidea</taxon>
        <taxon>Tetranychidae</taxon>
        <taxon>Tetranychus</taxon>
    </lineage>
</organism>
<proteinExistence type="inferred from homology"/>
<dbReference type="eggNOG" id="KOG3646">
    <property type="taxonomic scope" value="Eukaryota"/>
</dbReference>
<comment type="subcellular location">
    <subcellularLocation>
        <location evidence="16">Postsynaptic cell membrane</location>
        <topology evidence="16">Multi-pass membrane protein</topology>
    </subcellularLocation>
</comment>
<dbReference type="HOGENOM" id="CLU_018074_0_3_1"/>
<dbReference type="PRINTS" id="PR00252">
    <property type="entry name" value="NRIONCHANNEL"/>
</dbReference>
<evidence type="ECO:0000256" key="14">
    <source>
        <dbReference type="ARBA" id="ARBA00023286"/>
    </source>
</evidence>
<dbReference type="FunFam" id="1.20.58.390:FF:000073">
    <property type="entry name" value="Neuronal acetylcholine receptor subunit alpha-9-II"/>
    <property type="match status" value="1"/>
</dbReference>
<keyword evidence="10" id="KW-1015">Disulfide bond</keyword>
<evidence type="ECO:0000313" key="21">
    <source>
        <dbReference type="Proteomes" id="UP000015104"/>
    </source>
</evidence>
<dbReference type="SUPFAM" id="SSF63712">
    <property type="entry name" value="Nicotinic receptor ligand binding domain-like"/>
    <property type="match status" value="1"/>
</dbReference>
<evidence type="ECO:0008006" key="22">
    <source>
        <dbReference type="Google" id="ProtNLM"/>
    </source>
</evidence>
<dbReference type="EMBL" id="CAEY01000719">
    <property type="status" value="NOT_ANNOTATED_CDS"/>
    <property type="molecule type" value="Genomic_DNA"/>
</dbReference>
<evidence type="ECO:0000256" key="6">
    <source>
        <dbReference type="ARBA" id="ARBA00022989"/>
    </source>
</evidence>
<dbReference type="InterPro" id="IPR036734">
    <property type="entry name" value="Neur_chan_lig-bd_sf"/>
</dbReference>
<dbReference type="FunFam" id="2.70.170.10:FF:000016">
    <property type="entry name" value="Nicotinic acetylcholine receptor subunit"/>
    <property type="match status" value="1"/>
</dbReference>
<reference evidence="21" key="1">
    <citation type="submission" date="2011-08" db="EMBL/GenBank/DDBJ databases">
        <authorList>
            <person name="Rombauts S."/>
        </authorList>
    </citation>
    <scope>NUCLEOTIDE SEQUENCE</scope>
    <source>
        <strain evidence="21">London</strain>
    </source>
</reference>
<evidence type="ECO:0000256" key="1">
    <source>
        <dbReference type="ARBA" id="ARBA00003328"/>
    </source>
</evidence>
<dbReference type="InterPro" id="IPR006029">
    <property type="entry name" value="Neurotrans-gated_channel_TM"/>
</dbReference>
<dbReference type="CDD" id="cd19051">
    <property type="entry name" value="LGIC_TM_cation"/>
    <property type="match status" value="1"/>
</dbReference>
<keyword evidence="6 17" id="KW-1133">Transmembrane helix</keyword>
<keyword evidence="15 17" id="KW-0407">Ion channel</keyword>
<keyword evidence="3 17" id="KW-0813">Transport</keyword>
<dbReference type="Gene3D" id="1.20.58.390">
    <property type="entry name" value="Neurotransmitter-gated ion-channel transmembrane domain"/>
    <property type="match status" value="2"/>
</dbReference>
<keyword evidence="8 17" id="KW-0406">Ion transport</keyword>
<dbReference type="InterPro" id="IPR036719">
    <property type="entry name" value="Neuro-gated_channel_TM_sf"/>
</dbReference>
<sequence>MNLNIGQNEKEQLLVSNIWLQMSWTDVNLTWNSSDYGGLTSLRIPSSRIWKPDLLLYNSADPRFDSTYPTNLVVQSNGSIFYLPPGVFTSTCKIDITWFPFDDQLCKLKFGSWSHDMSQVDLDVISNQGDLSTYIENGEWILLGILGRRNKVLYRCCADPFTDVTYTIHIRRRTLYYGINLIIPCLIISSMTLLGFTLPPDSGEKLTLGVTILLSMTVFLLQLTETLPATSDTVSAIATYFASIMLMVAFSVVMTVVVLNFHYKSSEVHELNPLMKKVILQWLAFILNVKRPGAVKPPDRSNRFTSKVYTINGDGIPIPLSPQNQCQNCFTVNNSSLPNLAYPRHPHQVCSCCRKSYPVNGDCLNEEESLMRNFHDKIDSLPGPTVSQSVLAQHQVSRQAKHCACHGKQLDDILNEIQYMTNRLRKEDQVIEILDDWKFAAIVIDRLCFVMFSTFSIISSSICFMSAPHLIV</sequence>
<dbReference type="InterPro" id="IPR006201">
    <property type="entry name" value="Neur_channel"/>
</dbReference>
<dbReference type="GO" id="GO:0045211">
    <property type="term" value="C:postsynaptic membrane"/>
    <property type="evidence" value="ECO:0007669"/>
    <property type="project" value="UniProtKB-SubCell"/>
</dbReference>
<evidence type="ECO:0000256" key="15">
    <source>
        <dbReference type="ARBA" id="ARBA00023303"/>
    </source>
</evidence>
<dbReference type="EnsemblMetazoa" id="tetur27g02270.1">
    <property type="protein sequence ID" value="tetur27g02270.1"/>
    <property type="gene ID" value="tetur27g02270"/>
</dbReference>
<evidence type="ECO:0000259" key="18">
    <source>
        <dbReference type="Pfam" id="PF02931"/>
    </source>
</evidence>
<evidence type="ECO:0000256" key="11">
    <source>
        <dbReference type="ARBA" id="ARBA00023170"/>
    </source>
</evidence>
<feature type="transmembrane region" description="Helical" evidence="17">
    <location>
        <begin position="447"/>
        <end position="471"/>
    </location>
</feature>
<evidence type="ECO:0000256" key="17">
    <source>
        <dbReference type="RuleBase" id="RU000687"/>
    </source>
</evidence>
<keyword evidence="12" id="KW-0325">Glycoprotein</keyword>
<comment type="function">
    <text evidence="1">After binding acetylcholine, the AChR responds by an extensive change in conformation that affects all subunits and leads to opening of an ion-conducting channel across the plasma membrane.</text>
</comment>
<evidence type="ECO:0000256" key="5">
    <source>
        <dbReference type="ARBA" id="ARBA00022692"/>
    </source>
</evidence>
<feature type="transmembrane region" description="Helical" evidence="17">
    <location>
        <begin position="236"/>
        <end position="259"/>
    </location>
</feature>
<evidence type="ECO:0000256" key="7">
    <source>
        <dbReference type="ARBA" id="ARBA00023018"/>
    </source>
</evidence>
<name>T1KYX4_TETUR</name>
<feature type="domain" description="Neurotransmitter-gated ion-channel transmembrane" evidence="19">
    <location>
        <begin position="181"/>
        <end position="462"/>
    </location>
</feature>
<dbReference type="PRINTS" id="PR00254">
    <property type="entry name" value="NICOTINICR"/>
</dbReference>
<evidence type="ECO:0000256" key="4">
    <source>
        <dbReference type="ARBA" id="ARBA00022475"/>
    </source>
</evidence>
<feature type="transmembrane region" description="Helical" evidence="17">
    <location>
        <begin position="206"/>
        <end position="224"/>
    </location>
</feature>
<dbReference type="InterPro" id="IPR006202">
    <property type="entry name" value="Neur_chan_lig-bd"/>
</dbReference>
<dbReference type="InterPro" id="IPR018000">
    <property type="entry name" value="Neurotransmitter_ion_chnl_CS"/>
</dbReference>
<dbReference type="CDD" id="cd18997">
    <property type="entry name" value="LGIC_ECD_nAChR"/>
    <property type="match status" value="1"/>
</dbReference>
<evidence type="ECO:0000256" key="16">
    <source>
        <dbReference type="ARBA" id="ARBA00034104"/>
    </source>
</evidence>
<dbReference type="InterPro" id="IPR002394">
    <property type="entry name" value="Nicotinic_acetylcholine_rcpt"/>
</dbReference>